<proteinExistence type="predicted"/>
<dbReference type="AlphaFoldDB" id="A0A2P4QWD7"/>
<dbReference type="VEuPathDB" id="FungiDB:RhiirFUN_018993"/>
<evidence type="ECO:0000313" key="1">
    <source>
        <dbReference type="EMBL" id="POG81949.1"/>
    </source>
</evidence>
<sequence>MKFAEIKTIRTKSDEIISWYCYRSKIGENKIMQIKSYSANKLSKLTDMQIDIIKTTLREKNLRTHVTSEMITSDATAPAKSKFRVRIQESEKYMHFQNSILYIPKLTELWEVSVSLPMFNNDRYEFKSSGLCPGCEKEHDKGKVVGRDIKGSYYIKCRSLLNEKEIKINASSEMISSDMSQANISKMRAQSKPTYDRTYFHNKILDQYPNLYREGSSENFDYYGITDEISCGVSRETICPLCNLGHDDEEIEGIHPVANRHPYCSLIGCRLENIVPHSALPIVAGY</sequence>
<name>A0A2P4QWD7_RHIID</name>
<gene>
    <name evidence="1" type="ORF">GLOIN_2v1470482</name>
</gene>
<evidence type="ECO:0000313" key="2">
    <source>
        <dbReference type="Proteomes" id="UP000018888"/>
    </source>
</evidence>
<dbReference type="Proteomes" id="UP000018888">
    <property type="component" value="Unassembled WGS sequence"/>
</dbReference>
<protein>
    <submittedName>
        <fullName evidence="1">Uncharacterized protein</fullName>
    </submittedName>
</protein>
<keyword evidence="2" id="KW-1185">Reference proteome</keyword>
<accession>A0A2P4QWD7</accession>
<dbReference type="EMBL" id="AUPC02000008">
    <property type="protein sequence ID" value="POG81949.1"/>
    <property type="molecule type" value="Genomic_DNA"/>
</dbReference>
<organism evidence="1 2">
    <name type="scientific">Rhizophagus irregularis (strain DAOM 181602 / DAOM 197198 / MUCL 43194)</name>
    <name type="common">Arbuscular mycorrhizal fungus</name>
    <name type="synonym">Glomus intraradices</name>
    <dbReference type="NCBI Taxonomy" id="747089"/>
    <lineage>
        <taxon>Eukaryota</taxon>
        <taxon>Fungi</taxon>
        <taxon>Fungi incertae sedis</taxon>
        <taxon>Mucoromycota</taxon>
        <taxon>Glomeromycotina</taxon>
        <taxon>Glomeromycetes</taxon>
        <taxon>Glomerales</taxon>
        <taxon>Glomeraceae</taxon>
        <taxon>Rhizophagus</taxon>
    </lineage>
</organism>
<reference evidence="1 2" key="1">
    <citation type="journal article" date="2013" name="Proc. Natl. Acad. Sci. U.S.A.">
        <title>Genome of an arbuscular mycorrhizal fungus provides insight into the oldest plant symbiosis.</title>
        <authorList>
            <person name="Tisserant E."/>
            <person name="Malbreil M."/>
            <person name="Kuo A."/>
            <person name="Kohler A."/>
            <person name="Symeonidi A."/>
            <person name="Balestrini R."/>
            <person name="Charron P."/>
            <person name="Duensing N."/>
            <person name="Frei Dit Frey N."/>
            <person name="Gianinazzi-Pearson V."/>
            <person name="Gilbert L.B."/>
            <person name="Handa Y."/>
            <person name="Herr J.R."/>
            <person name="Hijri M."/>
            <person name="Koul R."/>
            <person name="Kawaguchi M."/>
            <person name="Krajinski F."/>
            <person name="Lammers P.J."/>
            <person name="Masclaux F.G."/>
            <person name="Murat C."/>
            <person name="Morin E."/>
            <person name="Ndikumana S."/>
            <person name="Pagni M."/>
            <person name="Petitpierre D."/>
            <person name="Requena N."/>
            <person name="Rosikiewicz P."/>
            <person name="Riley R."/>
            <person name="Saito K."/>
            <person name="San Clemente H."/>
            <person name="Shapiro H."/>
            <person name="van Tuinen D."/>
            <person name="Becard G."/>
            <person name="Bonfante P."/>
            <person name="Paszkowski U."/>
            <person name="Shachar-Hill Y.Y."/>
            <person name="Tuskan G.A."/>
            <person name="Young P.W."/>
            <person name="Sanders I.R."/>
            <person name="Henrissat B."/>
            <person name="Rensing S.A."/>
            <person name="Grigoriev I.V."/>
            <person name="Corradi N."/>
            <person name="Roux C."/>
            <person name="Martin F."/>
        </authorList>
    </citation>
    <scope>NUCLEOTIDE SEQUENCE [LARGE SCALE GENOMIC DNA]</scope>
    <source>
        <strain evidence="1 2">DAOM 197198</strain>
    </source>
</reference>
<comment type="caution">
    <text evidence="1">The sequence shown here is derived from an EMBL/GenBank/DDBJ whole genome shotgun (WGS) entry which is preliminary data.</text>
</comment>
<reference evidence="1 2" key="2">
    <citation type="journal article" date="2018" name="New Phytol.">
        <title>High intraspecific genome diversity in the model arbuscular mycorrhizal symbiont Rhizophagus irregularis.</title>
        <authorList>
            <person name="Chen E.C.H."/>
            <person name="Morin E."/>
            <person name="Beaudet D."/>
            <person name="Noel J."/>
            <person name="Yildirir G."/>
            <person name="Ndikumana S."/>
            <person name="Charron P."/>
            <person name="St-Onge C."/>
            <person name="Giorgi J."/>
            <person name="Kruger M."/>
            <person name="Marton T."/>
            <person name="Ropars J."/>
            <person name="Grigoriev I.V."/>
            <person name="Hainaut M."/>
            <person name="Henrissat B."/>
            <person name="Roux C."/>
            <person name="Martin F."/>
            <person name="Corradi N."/>
        </authorList>
    </citation>
    <scope>NUCLEOTIDE SEQUENCE [LARGE SCALE GENOMIC DNA]</scope>
    <source>
        <strain evidence="1 2">DAOM 197198</strain>
    </source>
</reference>